<sequence length="155" mass="16683">MSSADNPQSPASNNEAEIACAEVLAKGTWERMDGDQVRWVWKGDRNVSPRDLLGEQADLQLFPSVSGSGSIAICVLDDGGLVSYEREAGQWLHTLNGVSAFRYKVYELNVVPIEELGKLLKRTDELAVFTEGPAASGEAAETASGAAENPDEQEN</sequence>
<dbReference type="EMBL" id="CP002546">
    <property type="protein sequence ID" value="ADY58454.1"/>
    <property type="molecule type" value="Genomic_DNA"/>
</dbReference>
<dbReference type="Proteomes" id="UP000006860">
    <property type="component" value="Chromosome"/>
</dbReference>
<dbReference type="OrthoDB" id="9799053at2"/>
<organism evidence="2 3">
    <name type="scientific">Rubinisphaera brasiliensis (strain ATCC 49424 / DSM 5305 / JCM 21570 / IAM 15109 / NBRC 103401 / IFAM 1448)</name>
    <name type="common">Planctomyces brasiliensis</name>
    <dbReference type="NCBI Taxonomy" id="756272"/>
    <lineage>
        <taxon>Bacteria</taxon>
        <taxon>Pseudomonadati</taxon>
        <taxon>Planctomycetota</taxon>
        <taxon>Planctomycetia</taxon>
        <taxon>Planctomycetales</taxon>
        <taxon>Planctomycetaceae</taxon>
        <taxon>Rubinisphaera</taxon>
    </lineage>
</organism>
<gene>
    <name evidence="2" type="ordered locus">Plabr_0831</name>
</gene>
<keyword evidence="3" id="KW-1185">Reference proteome</keyword>
<protein>
    <submittedName>
        <fullName evidence="2">Uncharacterized protein</fullName>
    </submittedName>
</protein>
<proteinExistence type="predicted"/>
<name>F0SHL6_RUBBR</name>
<evidence type="ECO:0000313" key="3">
    <source>
        <dbReference type="Proteomes" id="UP000006860"/>
    </source>
</evidence>
<evidence type="ECO:0000256" key="1">
    <source>
        <dbReference type="SAM" id="MobiDB-lite"/>
    </source>
</evidence>
<dbReference type="RefSeq" id="WP_013627194.1">
    <property type="nucleotide sequence ID" value="NC_015174.1"/>
</dbReference>
<accession>F0SHL6</accession>
<evidence type="ECO:0000313" key="2">
    <source>
        <dbReference type="EMBL" id="ADY58454.1"/>
    </source>
</evidence>
<feature type="region of interest" description="Disordered" evidence="1">
    <location>
        <begin position="131"/>
        <end position="155"/>
    </location>
</feature>
<reference evidence="3" key="1">
    <citation type="submission" date="2011-02" db="EMBL/GenBank/DDBJ databases">
        <title>The complete genome of Planctomyces brasiliensis DSM 5305.</title>
        <authorList>
            <person name="Lucas S."/>
            <person name="Copeland A."/>
            <person name="Lapidus A."/>
            <person name="Bruce D."/>
            <person name="Goodwin L."/>
            <person name="Pitluck S."/>
            <person name="Kyrpides N."/>
            <person name="Mavromatis K."/>
            <person name="Pagani I."/>
            <person name="Ivanova N."/>
            <person name="Ovchinnikova G."/>
            <person name="Lu M."/>
            <person name="Detter J.C."/>
            <person name="Han C."/>
            <person name="Land M."/>
            <person name="Hauser L."/>
            <person name="Markowitz V."/>
            <person name="Cheng J.-F."/>
            <person name="Hugenholtz P."/>
            <person name="Woyke T."/>
            <person name="Wu D."/>
            <person name="Tindall B."/>
            <person name="Pomrenke H.G."/>
            <person name="Brambilla E."/>
            <person name="Klenk H.-P."/>
            <person name="Eisen J.A."/>
        </authorList>
    </citation>
    <scope>NUCLEOTIDE SEQUENCE [LARGE SCALE GENOMIC DNA]</scope>
    <source>
        <strain evidence="3">ATCC 49424 / DSM 5305 / JCM 21570 / NBRC 103401 / IFAM 1448</strain>
    </source>
</reference>
<dbReference type="KEGG" id="pbs:Plabr_0831"/>
<dbReference type="STRING" id="756272.Plabr_0831"/>
<dbReference type="AlphaFoldDB" id="F0SHL6"/>
<dbReference type="HOGENOM" id="CLU_1694181_0_0_0"/>
<feature type="compositionally biased region" description="Low complexity" evidence="1">
    <location>
        <begin position="131"/>
        <end position="148"/>
    </location>
</feature>